<keyword evidence="1" id="KW-1133">Transmembrane helix</keyword>
<proteinExistence type="predicted"/>
<dbReference type="EMBL" id="CP001759">
    <property type="protein sequence ID" value="ACZ49259.1"/>
    <property type="molecule type" value="Genomic_DNA"/>
</dbReference>
<dbReference type="AlphaFoldDB" id="D1AUN1"/>
<gene>
    <name evidence="2" type="ordered locus">ACIS_00687</name>
</gene>
<evidence type="ECO:0000313" key="2">
    <source>
        <dbReference type="EMBL" id="ACZ49259.1"/>
    </source>
</evidence>
<keyword evidence="1" id="KW-0472">Membrane</keyword>
<accession>D1AUN1</accession>
<evidence type="ECO:0000313" key="3">
    <source>
        <dbReference type="Proteomes" id="UP000000630"/>
    </source>
</evidence>
<protein>
    <submittedName>
        <fullName evidence="2">Uncharacterized protein</fullName>
    </submittedName>
</protein>
<dbReference type="RefSeq" id="WP_012880717.1">
    <property type="nucleotide sequence ID" value="NC_013532.1"/>
</dbReference>
<sequence length="616" mass="67677">MKSIIKRIADEAIGPEADFRVVNEAVVRAMLFALLQGRAHRYRLKTQRRARGFRYLYSVSAAGKTISYEKLREMCARSTVVKNVQSNEGLESLTRYTFSIITFMPEHVSDLLFSLSAGSGNCSAIVAAVENLHSAVTRLKQMRKCAGDGCIVRWDKIYEVFRNSFLKAVCDAPAAELECFAYKVFSSKACDAVSEKLGTLAHILDQESIIDNAAEIAQLLGFLSNFDARLAAHHKLSNSEDSCKEFSLSIDVDAVRDAVAGCSLWHRLVDLVIGARMRQRAKVSPSTLAAISMLLNMHLKISSCNVEAILLDDGSVAYAFARSFSFPIMKAVSCGNVSEGILASPAGRSLVDLMIKNHNAREACKFPLSYSEIALVIKHFNVIMRDIRMRESVAYYINEAVCRNPDGNANVYGMAMELVADVDARLKFLQKFVESPDYKYLVDFLQQSQYSDTHEHFRRFLIEKRGYDVAMSVSEKRAKSASRAVGTALIYAGYVASLLAVAGGIAAICYHSLYVTEPTHYSFLIGGIGLLILSIVIGSAARFTYCKRKRTEAEHAAAEGESGLICHPESDECEATDAAHQDDEHESGVAQIAGKSDYIIPVTIECSASINNSIGA</sequence>
<keyword evidence="3" id="KW-1185">Reference proteome</keyword>
<dbReference type="Proteomes" id="UP000000630">
    <property type="component" value="Chromosome"/>
</dbReference>
<dbReference type="OrthoDB" id="7165040at2"/>
<feature type="transmembrane region" description="Helical" evidence="1">
    <location>
        <begin position="519"/>
        <end position="541"/>
    </location>
</feature>
<reference evidence="2 3" key="1">
    <citation type="journal article" date="2010" name="J. Bacteriol.">
        <title>Complete genome sequence of Anaplasma marginale subsp. centrale.</title>
        <authorList>
            <person name="Herndon D.R."/>
            <person name="Palmer G.H."/>
            <person name="Shkap V."/>
            <person name="Knowles D.P. Jr."/>
            <person name="Brayton K.A."/>
        </authorList>
    </citation>
    <scope>NUCLEOTIDE SEQUENCE [LARGE SCALE GENOMIC DNA]</scope>
    <source>
        <strain evidence="2 3">Israel</strain>
    </source>
</reference>
<feature type="transmembrane region" description="Helical" evidence="1">
    <location>
        <begin position="488"/>
        <end position="513"/>
    </location>
</feature>
<organism evidence="2 3">
    <name type="scientific">Anaplasma centrale (strain Israel)</name>
    <name type="common">Anaplasma marginale subsp. centrale (strain Israel)</name>
    <dbReference type="NCBI Taxonomy" id="574556"/>
    <lineage>
        <taxon>Bacteria</taxon>
        <taxon>Pseudomonadati</taxon>
        <taxon>Pseudomonadota</taxon>
        <taxon>Alphaproteobacteria</taxon>
        <taxon>Rickettsiales</taxon>
        <taxon>Anaplasmataceae</taxon>
        <taxon>Anaplasma</taxon>
    </lineage>
</organism>
<dbReference type="KEGG" id="acn:ACIS_00687"/>
<name>D1AUN1_ANACI</name>
<dbReference type="HOGENOM" id="CLU_443234_0_0_5"/>
<keyword evidence="1" id="KW-0812">Transmembrane</keyword>
<evidence type="ECO:0000256" key="1">
    <source>
        <dbReference type="SAM" id="Phobius"/>
    </source>
</evidence>